<feature type="region of interest" description="Disordered" evidence="1">
    <location>
        <begin position="137"/>
        <end position="163"/>
    </location>
</feature>
<evidence type="ECO:0000313" key="3">
    <source>
        <dbReference type="Proteomes" id="UP000306954"/>
    </source>
</evidence>
<reference evidence="2 3" key="1">
    <citation type="submission" date="2019-03" db="EMBL/GenBank/DDBJ databases">
        <title>Sequencing 23 genomes of Wallemia ichthyophaga.</title>
        <authorList>
            <person name="Gostincar C."/>
        </authorList>
    </citation>
    <scope>NUCLEOTIDE SEQUENCE [LARGE SCALE GENOMIC DNA]</scope>
    <source>
        <strain evidence="2 3">EXF-8621</strain>
    </source>
</reference>
<accession>A0A4T0H797</accession>
<evidence type="ECO:0000256" key="1">
    <source>
        <dbReference type="SAM" id="MobiDB-lite"/>
    </source>
</evidence>
<feature type="compositionally biased region" description="Low complexity" evidence="1">
    <location>
        <begin position="229"/>
        <end position="241"/>
    </location>
</feature>
<sequence>MFNRGSKSPPKDYNGERTSAAISEWAGREMRNVVSRLGDYGALQSWLNKDTHSPHILVYTAKSSTPTLLKALGLKFPGAKFGVMKSTSRNAEVKDALGLGENDIPALFVITDGSIENAERYQGKLKYKPLNQYLQQTLPSQSKTPLSNDSKKPRTEFHSPTKTMRKLSLMRGIREEDYVKLISVDGYEYSIETATLRRHSTIMSTLFTGYGGCTGKKDNQDKQEVQFIPTHTTNSSITTPTRSAFEHDDMEERGTLDTQPIIETPSAHTLSRVASKIRNKCTPLSHQRSSFSGGNNSNGSGDSHKAYTQAQSSMSTGGIGLMNRSTSSLPSPPPPTWQKLRGDSPKQSQSQSQSCSRSLPRPQSHVSLYSGHSSYSHYSGMKNLAAGSHEIVNTPSIHNSAQSDHSKHSTHPALPGLAEAIEPHCQNTQGALRAVPAVRSRCGAWSDVYRCEDEDGDASGNGNGIRHRNRNDDNHRNRNPLAVEPMSSTRDTQCTPHIPQTPQTLFTPDTRIRYSHAKKKVWVSEEAQTVEAWVKAMRSGSASVDANTLSLTKLLTCLRKYDDMATLTLIEEHLADRTTATNSLNHLLLSKRHNLHTLHSASVVKVPAHFLPLLSSEEIDEIGGNDMKIILNSTNTLNLLQLLESNRLLVSPSMAAKLSESPCLSFKLRIHNEDYLTIDM</sequence>
<feature type="compositionally biased region" description="Low complexity" evidence="1">
    <location>
        <begin position="289"/>
        <end position="301"/>
    </location>
</feature>
<gene>
    <name evidence="2" type="ORF">E3P90_03230</name>
</gene>
<dbReference type="AlphaFoldDB" id="A0A4T0H797"/>
<feature type="compositionally biased region" description="Polar residues" evidence="1">
    <location>
        <begin position="137"/>
        <end position="148"/>
    </location>
</feature>
<feature type="compositionally biased region" description="Basic and acidic residues" evidence="1">
    <location>
        <begin position="149"/>
        <end position="159"/>
    </location>
</feature>
<feature type="compositionally biased region" description="Polar residues" evidence="1">
    <location>
        <begin position="486"/>
        <end position="505"/>
    </location>
</feature>
<feature type="region of interest" description="Disordered" evidence="1">
    <location>
        <begin position="229"/>
        <end position="248"/>
    </location>
</feature>
<dbReference type="EMBL" id="SPOF01000040">
    <property type="protein sequence ID" value="TIB09585.1"/>
    <property type="molecule type" value="Genomic_DNA"/>
</dbReference>
<feature type="region of interest" description="Disordered" evidence="1">
    <location>
        <begin position="453"/>
        <end position="505"/>
    </location>
</feature>
<protein>
    <submittedName>
        <fullName evidence="2">Uncharacterized protein</fullName>
    </submittedName>
</protein>
<feature type="compositionally biased region" description="Low complexity" evidence="1">
    <location>
        <begin position="345"/>
        <end position="373"/>
    </location>
</feature>
<dbReference type="Proteomes" id="UP000306954">
    <property type="component" value="Unassembled WGS sequence"/>
</dbReference>
<proteinExistence type="predicted"/>
<organism evidence="2 3">
    <name type="scientific">Wallemia ichthyophaga</name>
    <dbReference type="NCBI Taxonomy" id="245174"/>
    <lineage>
        <taxon>Eukaryota</taxon>
        <taxon>Fungi</taxon>
        <taxon>Dikarya</taxon>
        <taxon>Basidiomycota</taxon>
        <taxon>Wallemiomycotina</taxon>
        <taxon>Wallemiomycetes</taxon>
        <taxon>Wallemiales</taxon>
        <taxon>Wallemiaceae</taxon>
        <taxon>Wallemia</taxon>
    </lineage>
</organism>
<feature type="compositionally biased region" description="Polar residues" evidence="1">
    <location>
        <begin position="306"/>
        <end position="316"/>
    </location>
</feature>
<feature type="region of interest" description="Disordered" evidence="1">
    <location>
        <begin position="282"/>
        <end position="373"/>
    </location>
</feature>
<comment type="caution">
    <text evidence="2">The sequence shown here is derived from an EMBL/GenBank/DDBJ whole genome shotgun (WGS) entry which is preliminary data.</text>
</comment>
<name>A0A4T0H797_WALIC</name>
<evidence type="ECO:0000313" key="2">
    <source>
        <dbReference type="EMBL" id="TIB09585.1"/>
    </source>
</evidence>